<reference evidence="4" key="1">
    <citation type="journal article" date="2019" name="Int. J. Syst. Evol. Microbiol.">
        <title>The Global Catalogue of Microorganisms (GCM) 10K type strain sequencing project: providing services to taxonomists for standard genome sequencing and annotation.</title>
        <authorList>
            <consortium name="The Broad Institute Genomics Platform"/>
            <consortium name="The Broad Institute Genome Sequencing Center for Infectious Disease"/>
            <person name="Wu L."/>
            <person name="Ma J."/>
        </authorList>
    </citation>
    <scope>NUCLEOTIDE SEQUENCE [LARGE SCALE GENOMIC DNA]</scope>
    <source>
        <strain evidence="4">JCM 18014</strain>
    </source>
</reference>
<name>A0ABP9K7P2_9SPHN</name>
<evidence type="ECO:0000259" key="2">
    <source>
        <dbReference type="Pfam" id="PF07238"/>
    </source>
</evidence>
<dbReference type="Gene3D" id="2.40.10.220">
    <property type="entry name" value="predicted glycosyltransferase like domains"/>
    <property type="match status" value="1"/>
</dbReference>
<evidence type="ECO:0000313" key="4">
    <source>
        <dbReference type="Proteomes" id="UP001500518"/>
    </source>
</evidence>
<gene>
    <name evidence="3" type="ORF">GCM10023208_09890</name>
</gene>
<proteinExistence type="predicted"/>
<feature type="domain" description="PilZ" evidence="2">
    <location>
        <begin position="14"/>
        <end position="99"/>
    </location>
</feature>
<keyword evidence="4" id="KW-1185">Reference proteome</keyword>
<evidence type="ECO:0000313" key="3">
    <source>
        <dbReference type="EMBL" id="GAA5050718.1"/>
    </source>
</evidence>
<dbReference type="EMBL" id="BAABHV010000009">
    <property type="protein sequence ID" value="GAA5050718.1"/>
    <property type="molecule type" value="Genomic_DNA"/>
</dbReference>
<dbReference type="InterPro" id="IPR009875">
    <property type="entry name" value="PilZ_domain"/>
</dbReference>
<organism evidence="3 4">
    <name type="scientific">Erythrobacter westpacificensis</name>
    <dbReference type="NCBI Taxonomy" id="1055231"/>
    <lineage>
        <taxon>Bacteria</taxon>
        <taxon>Pseudomonadati</taxon>
        <taxon>Pseudomonadota</taxon>
        <taxon>Alphaproteobacteria</taxon>
        <taxon>Sphingomonadales</taxon>
        <taxon>Erythrobacteraceae</taxon>
        <taxon>Erythrobacter/Porphyrobacter group</taxon>
        <taxon>Erythrobacter</taxon>
    </lineage>
</organism>
<dbReference type="RefSeq" id="WP_346032015.1">
    <property type="nucleotide sequence ID" value="NZ_BAABHV010000009.1"/>
</dbReference>
<sequence length="131" mass="14451">MKLFARTKPVSAPERRSGPRTRVDCLATMLMPSGNRSGRLFDISTTGARLTTQDPPAKGVSAILDWSLHEAYCHVIWTKPGMCGVEFDRPLPQRVLDELIEEAGTGPRLVHRATDDDRNGGIPRPPTRFVG</sequence>
<feature type="region of interest" description="Disordered" evidence="1">
    <location>
        <begin position="110"/>
        <end position="131"/>
    </location>
</feature>
<protein>
    <recommendedName>
        <fullName evidence="2">PilZ domain-containing protein</fullName>
    </recommendedName>
</protein>
<dbReference type="Pfam" id="PF07238">
    <property type="entry name" value="PilZ"/>
    <property type="match status" value="1"/>
</dbReference>
<comment type="caution">
    <text evidence="3">The sequence shown here is derived from an EMBL/GenBank/DDBJ whole genome shotgun (WGS) entry which is preliminary data.</text>
</comment>
<dbReference type="Proteomes" id="UP001500518">
    <property type="component" value="Unassembled WGS sequence"/>
</dbReference>
<dbReference type="SUPFAM" id="SSF141371">
    <property type="entry name" value="PilZ domain-like"/>
    <property type="match status" value="1"/>
</dbReference>
<evidence type="ECO:0000256" key="1">
    <source>
        <dbReference type="SAM" id="MobiDB-lite"/>
    </source>
</evidence>
<accession>A0ABP9K7P2</accession>